<dbReference type="EMBL" id="FOLE01000002">
    <property type="protein sequence ID" value="SFB95351.1"/>
    <property type="molecule type" value="Genomic_DNA"/>
</dbReference>
<evidence type="ECO:0000313" key="3">
    <source>
        <dbReference type="EMBL" id="SFB95351.1"/>
    </source>
</evidence>
<dbReference type="PANTHER" id="PTHR45947:SF3">
    <property type="entry name" value="SULFOQUINOVOSYL TRANSFERASE SQD2"/>
    <property type="match status" value="1"/>
</dbReference>
<evidence type="ECO:0000259" key="1">
    <source>
        <dbReference type="Pfam" id="PF00534"/>
    </source>
</evidence>
<dbReference type="PANTHER" id="PTHR45947">
    <property type="entry name" value="SULFOQUINOVOSYL TRANSFERASE SQD2"/>
    <property type="match status" value="1"/>
</dbReference>
<dbReference type="InterPro" id="IPR050194">
    <property type="entry name" value="Glycosyltransferase_grp1"/>
</dbReference>
<sequence length="381" mass="43312">MKIGIVCYPTFGGSGVVATELGKALAKEGHEIHFITYTQPYRLDFFSENIYYHEVDMVSYPLFQYPPYELALASKMVNVVKYEKLDLLHVHYAIPHASAAYMARQILRSQGIDIPFITTLHGTDITLVGQNSSYEPVVTFSINESDGVTAVSADLRQDTYKHFDIRREIEVIPNFIDLQRFKKQKKEHFKKAICPRDEKLIVHTSNFRKVKRIEDVVQVFKGIREVMPAKLLLVGDGPERERIEMLSRELLVCDDVRFLGKLDAVEEVLSVADLFIMPSQQESFGLAALEAMACEVPVISSNAGGLPELNVQGKTGFMSDVGDVDDMTRNALFILQEENLPIFKANALARAKEFELSNILPLYERYYEKIIEKHKNQQVLI</sequence>
<dbReference type="InterPro" id="IPR028098">
    <property type="entry name" value="Glyco_trans_4-like_N"/>
</dbReference>
<dbReference type="OrthoDB" id="9810929at2"/>
<keyword evidence="4" id="KW-1185">Reference proteome</keyword>
<dbReference type="Pfam" id="PF13439">
    <property type="entry name" value="Glyco_transf_4"/>
    <property type="match status" value="1"/>
</dbReference>
<accession>A0A1I1F7S1</accession>
<dbReference type="STRING" id="927664.SAMN05421780_10284"/>
<dbReference type="SUPFAM" id="SSF53756">
    <property type="entry name" value="UDP-Glycosyltransferase/glycogen phosphorylase"/>
    <property type="match status" value="1"/>
</dbReference>
<dbReference type="Proteomes" id="UP000199514">
    <property type="component" value="Unassembled WGS sequence"/>
</dbReference>
<dbReference type="InterPro" id="IPR001296">
    <property type="entry name" value="Glyco_trans_1"/>
</dbReference>
<evidence type="ECO:0000313" key="4">
    <source>
        <dbReference type="Proteomes" id="UP000199514"/>
    </source>
</evidence>
<dbReference type="NCBIfam" id="TIGR03999">
    <property type="entry name" value="thiol_BshA"/>
    <property type="match status" value="1"/>
</dbReference>
<dbReference type="InterPro" id="IPR023881">
    <property type="entry name" value="Thiol_BshA"/>
</dbReference>
<name>A0A1I1F7S1_9BACT</name>
<dbReference type="Gene3D" id="3.40.50.2000">
    <property type="entry name" value="Glycogen Phosphorylase B"/>
    <property type="match status" value="2"/>
</dbReference>
<protein>
    <submittedName>
        <fullName evidence="3">N-acetyl-alpha-D-glucosaminyl L-malate synthase BshA</fullName>
    </submittedName>
</protein>
<dbReference type="GO" id="GO:0016757">
    <property type="term" value="F:glycosyltransferase activity"/>
    <property type="evidence" value="ECO:0007669"/>
    <property type="project" value="InterPro"/>
</dbReference>
<proteinExistence type="predicted"/>
<dbReference type="Pfam" id="PF00534">
    <property type="entry name" value="Glycos_transf_1"/>
    <property type="match status" value="1"/>
</dbReference>
<feature type="domain" description="Glycosyltransferase subfamily 4-like N-terminal" evidence="2">
    <location>
        <begin position="11"/>
        <end position="180"/>
    </location>
</feature>
<dbReference type="GO" id="GO:0071793">
    <property type="term" value="P:bacillithiol biosynthetic process"/>
    <property type="evidence" value="ECO:0007669"/>
    <property type="project" value="InterPro"/>
</dbReference>
<organism evidence="3 4">
    <name type="scientific">Flexibacter flexilis DSM 6793</name>
    <dbReference type="NCBI Taxonomy" id="927664"/>
    <lineage>
        <taxon>Bacteria</taxon>
        <taxon>Pseudomonadati</taxon>
        <taxon>Bacteroidota</taxon>
        <taxon>Cytophagia</taxon>
        <taxon>Cytophagales</taxon>
        <taxon>Flexibacteraceae</taxon>
        <taxon>Flexibacter</taxon>
    </lineage>
</organism>
<feature type="domain" description="Glycosyl transferase family 1" evidence="1">
    <location>
        <begin position="185"/>
        <end position="340"/>
    </location>
</feature>
<gene>
    <name evidence="3" type="ORF">SAMN05421780_10284</name>
</gene>
<evidence type="ECO:0000259" key="2">
    <source>
        <dbReference type="Pfam" id="PF13439"/>
    </source>
</evidence>
<dbReference type="RefSeq" id="WP_091508130.1">
    <property type="nucleotide sequence ID" value="NZ_FOLE01000002.1"/>
</dbReference>
<reference evidence="3 4" key="1">
    <citation type="submission" date="2016-10" db="EMBL/GenBank/DDBJ databases">
        <authorList>
            <person name="de Groot N.N."/>
        </authorList>
    </citation>
    <scope>NUCLEOTIDE SEQUENCE [LARGE SCALE GENOMIC DNA]</scope>
    <source>
        <strain evidence="3 4">DSM 6793</strain>
    </source>
</reference>
<dbReference type="AlphaFoldDB" id="A0A1I1F7S1"/>